<feature type="domain" description="Cadherin" evidence="21">
    <location>
        <begin position="2140"/>
        <end position="2244"/>
    </location>
</feature>
<feature type="domain" description="Cadherin" evidence="21">
    <location>
        <begin position="2681"/>
        <end position="2786"/>
    </location>
</feature>
<evidence type="ECO:0000256" key="11">
    <source>
        <dbReference type="ARBA" id="ARBA00023136"/>
    </source>
</evidence>
<evidence type="ECO:0000256" key="17">
    <source>
        <dbReference type="PROSITE-ProRule" id="PRU00043"/>
    </source>
</evidence>
<keyword evidence="8 17" id="KW-0106">Calcium</keyword>
<gene>
    <name evidence="22" type="primary">dchs2</name>
</gene>
<evidence type="ECO:0000256" key="18">
    <source>
        <dbReference type="SAM" id="MobiDB-lite"/>
    </source>
</evidence>
<feature type="compositionally biased region" description="Polar residues" evidence="18">
    <location>
        <begin position="2975"/>
        <end position="2985"/>
    </location>
</feature>
<dbReference type="FunFam" id="2.60.40.60:FF:000275">
    <property type="entry name" value="Si:dkey-30k22.7"/>
    <property type="match status" value="1"/>
</dbReference>
<keyword evidence="23" id="KW-1185">Reference proteome</keyword>
<dbReference type="GO" id="GO:0003007">
    <property type="term" value="P:heart morphogenesis"/>
    <property type="evidence" value="ECO:0007669"/>
    <property type="project" value="UniProtKB-ARBA"/>
</dbReference>
<keyword evidence="6 20" id="KW-0732">Signal</keyword>
<evidence type="ECO:0000256" key="3">
    <source>
        <dbReference type="ARBA" id="ARBA00022536"/>
    </source>
</evidence>
<evidence type="ECO:0000256" key="5">
    <source>
        <dbReference type="ARBA" id="ARBA00022692"/>
    </source>
</evidence>
<reference evidence="22" key="1">
    <citation type="submission" date="2025-08" db="UniProtKB">
        <authorList>
            <consortium name="Ensembl"/>
        </authorList>
    </citation>
    <scope>IDENTIFICATION</scope>
</reference>
<evidence type="ECO:0000256" key="2">
    <source>
        <dbReference type="ARBA" id="ARBA00022475"/>
    </source>
</evidence>
<dbReference type="PRINTS" id="PR00205">
    <property type="entry name" value="CADHERIN"/>
</dbReference>
<feature type="domain" description="Cadherin" evidence="21">
    <location>
        <begin position="1830"/>
        <end position="1935"/>
    </location>
</feature>
<dbReference type="CDD" id="cd11304">
    <property type="entry name" value="Cadherin_repeat"/>
    <property type="match status" value="27"/>
</dbReference>
<dbReference type="GO" id="GO:0005509">
    <property type="term" value="F:calcium ion binding"/>
    <property type="evidence" value="ECO:0007669"/>
    <property type="project" value="UniProtKB-UniRule"/>
</dbReference>
<dbReference type="FunFam" id="2.60.40.60:FF:000007">
    <property type="entry name" value="Protocadherin alpha 2"/>
    <property type="match status" value="1"/>
</dbReference>
<keyword evidence="7" id="KW-0677">Repeat</keyword>
<dbReference type="FunFam" id="2.60.40.60:FF:000081">
    <property type="entry name" value="protocadherin Fat 4"/>
    <property type="match status" value="1"/>
</dbReference>
<feature type="transmembrane region" description="Helical" evidence="19">
    <location>
        <begin position="2897"/>
        <end position="2919"/>
    </location>
</feature>
<dbReference type="GO" id="GO:0045296">
    <property type="term" value="F:cadherin binding"/>
    <property type="evidence" value="ECO:0007669"/>
    <property type="project" value="TreeGrafter"/>
</dbReference>
<keyword evidence="13" id="KW-0325">Glycoprotein</keyword>
<comment type="subunit">
    <text evidence="14">Heterophilic interaction with FAT4; this interaction affects their respective protein levels.</text>
</comment>
<keyword evidence="3" id="KW-0245">EGF-like domain</keyword>
<reference evidence="22" key="2">
    <citation type="submission" date="2025-09" db="UniProtKB">
        <authorList>
            <consortium name="Ensembl"/>
        </authorList>
    </citation>
    <scope>IDENTIFICATION</scope>
</reference>
<dbReference type="Pfam" id="PF00028">
    <property type="entry name" value="Cadherin"/>
    <property type="match status" value="26"/>
</dbReference>
<evidence type="ECO:0000256" key="4">
    <source>
        <dbReference type="ARBA" id="ARBA00022553"/>
    </source>
</evidence>
<feature type="domain" description="Cadherin" evidence="21">
    <location>
        <begin position="2244"/>
        <end position="2344"/>
    </location>
</feature>
<feature type="domain" description="Cadherin" evidence="21">
    <location>
        <begin position="1194"/>
        <end position="1317"/>
    </location>
</feature>
<evidence type="ECO:0000256" key="19">
    <source>
        <dbReference type="SAM" id="Phobius"/>
    </source>
</evidence>
<feature type="domain" description="Cadherin" evidence="21">
    <location>
        <begin position="236"/>
        <end position="342"/>
    </location>
</feature>
<dbReference type="Ensembl" id="ENSOABT00000015099.2">
    <property type="protein sequence ID" value="ENSOABP00000014632.2"/>
    <property type="gene ID" value="ENSOABG00000007337.2"/>
</dbReference>
<evidence type="ECO:0000256" key="8">
    <source>
        <dbReference type="ARBA" id="ARBA00022837"/>
    </source>
</evidence>
<evidence type="ECO:0000256" key="1">
    <source>
        <dbReference type="ARBA" id="ARBA00004251"/>
    </source>
</evidence>
<dbReference type="PANTHER" id="PTHR24027">
    <property type="entry name" value="CADHERIN-23"/>
    <property type="match status" value="1"/>
</dbReference>
<dbReference type="RefSeq" id="XP_031585674.1">
    <property type="nucleotide sequence ID" value="XM_031729814.2"/>
</dbReference>
<feature type="domain" description="Cadherin" evidence="21">
    <location>
        <begin position="2787"/>
        <end position="2894"/>
    </location>
</feature>
<evidence type="ECO:0000256" key="20">
    <source>
        <dbReference type="SAM" id="SignalP"/>
    </source>
</evidence>
<dbReference type="FunFam" id="2.60.40.60:FF:000116">
    <property type="entry name" value="Dachsous cadherin-related 2"/>
    <property type="match status" value="2"/>
</dbReference>
<evidence type="ECO:0000256" key="6">
    <source>
        <dbReference type="ARBA" id="ARBA00022729"/>
    </source>
</evidence>
<evidence type="ECO:0000313" key="22">
    <source>
        <dbReference type="Ensembl" id="ENSOABP00000014632.2"/>
    </source>
</evidence>
<dbReference type="GO" id="GO:0007163">
    <property type="term" value="P:establishment or maintenance of cell polarity"/>
    <property type="evidence" value="ECO:0007669"/>
    <property type="project" value="UniProtKB-ARBA"/>
</dbReference>
<dbReference type="GO" id="GO:0060429">
    <property type="term" value="P:epithelium development"/>
    <property type="evidence" value="ECO:0007669"/>
    <property type="project" value="UniProtKB-ARBA"/>
</dbReference>
<keyword evidence="5 19" id="KW-0812">Transmembrane</keyword>
<dbReference type="PANTHER" id="PTHR24027:SF438">
    <property type="entry name" value="CADHERIN 23"/>
    <property type="match status" value="1"/>
</dbReference>
<feature type="domain" description="Cadherin" evidence="21">
    <location>
        <begin position="1301"/>
        <end position="1401"/>
    </location>
</feature>
<feature type="domain" description="Cadherin" evidence="21">
    <location>
        <begin position="452"/>
        <end position="556"/>
    </location>
</feature>
<accession>A0A668SK78</accession>
<evidence type="ECO:0000259" key="21">
    <source>
        <dbReference type="PROSITE" id="PS50268"/>
    </source>
</evidence>
<feature type="domain" description="Cadherin" evidence="21">
    <location>
        <begin position="1621"/>
        <end position="1725"/>
    </location>
</feature>
<dbReference type="OMA" id="YRPSYRM"/>
<dbReference type="InterPro" id="IPR015919">
    <property type="entry name" value="Cadherin-like_sf"/>
</dbReference>
<evidence type="ECO:0000256" key="13">
    <source>
        <dbReference type="ARBA" id="ARBA00023180"/>
    </source>
</evidence>
<dbReference type="FunFam" id="2.60.40.60:FF:000102">
    <property type="entry name" value="Dachsous cadherin-related 1b"/>
    <property type="match status" value="1"/>
</dbReference>
<dbReference type="GO" id="GO:0048729">
    <property type="term" value="P:tissue morphogenesis"/>
    <property type="evidence" value="ECO:0007669"/>
    <property type="project" value="UniProtKB-ARBA"/>
</dbReference>
<dbReference type="GO" id="GO:0008013">
    <property type="term" value="F:beta-catenin binding"/>
    <property type="evidence" value="ECO:0007669"/>
    <property type="project" value="TreeGrafter"/>
</dbReference>
<dbReference type="KEGG" id="oau:116312397"/>
<dbReference type="PROSITE" id="PS00232">
    <property type="entry name" value="CADHERIN_1"/>
    <property type="match status" value="12"/>
</dbReference>
<dbReference type="CTD" id="54798"/>
<keyword evidence="12" id="KW-1015">Disulfide bond</keyword>
<dbReference type="SMART" id="SM00112">
    <property type="entry name" value="CA"/>
    <property type="match status" value="27"/>
</dbReference>
<dbReference type="FunFam" id="2.60.40.60:FF:000104">
    <property type="entry name" value="cadherin-23 isoform X1"/>
    <property type="match status" value="1"/>
</dbReference>
<dbReference type="GO" id="GO:0016342">
    <property type="term" value="C:catenin complex"/>
    <property type="evidence" value="ECO:0007669"/>
    <property type="project" value="TreeGrafter"/>
</dbReference>
<feature type="domain" description="Cadherin" evidence="21">
    <location>
        <begin position="1410"/>
        <end position="1516"/>
    </location>
</feature>
<feature type="domain" description="Cadherin" evidence="21">
    <location>
        <begin position="978"/>
        <end position="1086"/>
    </location>
</feature>
<dbReference type="FunFam" id="2.60.40.60:FF:000140">
    <property type="entry name" value="Dachsous cadherin-related 1"/>
    <property type="match status" value="1"/>
</dbReference>
<feature type="signal peptide" evidence="20">
    <location>
        <begin position="1"/>
        <end position="25"/>
    </location>
</feature>
<evidence type="ECO:0000256" key="15">
    <source>
        <dbReference type="ARBA" id="ARBA00072299"/>
    </source>
</evidence>
<evidence type="ECO:0000313" key="23">
    <source>
        <dbReference type="Proteomes" id="UP000472276"/>
    </source>
</evidence>
<name>A0A668SK78_OREAU</name>
<dbReference type="InterPro" id="IPR020894">
    <property type="entry name" value="Cadherin_CS"/>
</dbReference>
<feature type="domain" description="Cadherin" evidence="21">
    <location>
        <begin position="58"/>
        <end position="123"/>
    </location>
</feature>
<dbReference type="FunFam" id="2.60.40.60:FF:000039">
    <property type="entry name" value="FAT atypical cadherin 3"/>
    <property type="match status" value="1"/>
</dbReference>
<proteinExistence type="predicted"/>
<feature type="domain" description="Cadherin" evidence="21">
    <location>
        <begin position="557"/>
        <end position="664"/>
    </location>
</feature>
<dbReference type="FunFam" id="2.60.40.60:FF:000226">
    <property type="entry name" value="Dachsous, isoform B"/>
    <property type="match status" value="1"/>
</dbReference>
<evidence type="ECO:0000256" key="14">
    <source>
        <dbReference type="ARBA" id="ARBA00062150"/>
    </source>
</evidence>
<comment type="subcellular location">
    <subcellularLocation>
        <location evidence="1">Cell membrane</location>
        <topology evidence="1">Single-pass type I membrane protein</topology>
    </subcellularLocation>
</comment>
<evidence type="ECO:0000256" key="16">
    <source>
        <dbReference type="ARBA" id="ARBA00079083"/>
    </source>
</evidence>
<dbReference type="FunFam" id="2.60.40.60:FF:000060">
    <property type="entry name" value="Putative cadherin-23"/>
    <property type="match status" value="1"/>
</dbReference>
<dbReference type="SUPFAM" id="SSF49313">
    <property type="entry name" value="Cadherin-like"/>
    <property type="match status" value="27"/>
</dbReference>
<sequence>MGCKDASALLLQTLVLSLLCAQSLGQVFNLTLSVKEGLPARTIVGDLGAGLSRPSTGFFISESRDSYVFRDLEIDADTGIISTAVVLDRESRDKYEFVAATLTGEMIKVTIEVKDVNDHSPVFPSEGVELDISELSPPGSRFQIEGAKDQDEGEFGTQGYRITESEMSDLFHLDYRSGSENHLSLDLVLNSKLDREAQDLYTLTIEAFDGGIPARTGTLQVNIHVLDENDNPPVFNQTEYHTSVREDAPIMSAVCQVQATDYDLGDNGRLTYEINRRQSDPSEVFSINETTGVVYLNKPLDFETQAFHELIINARDNGVQPEYSSTFVGVRVLNINDNSPTISVLFLSDTGDAVVSESAAVGHYVARISVSDPDLEGERIAVTLEGGDGKFTLKQTDDFLYALCVNSELDREEKDLYELKVQASDFGNPPLSSETVFLLKVSDMNDCYPVFEKDAYLISISEDAPQGSSLIQFQARDADEGANSEVRYSILKSNQDSLIDIDPESGLVTTAAALDRETQMELWFLVVAVDGGEPALSSTATVTVLVEDVNDNEPVFEQQLYNVSILEQSDVGSCFLQVAATDADSPEFGTLLYSLSDGFDKQATHPLFQINPHTGELCVSQDIDRDTGQTVHDILIKAEDPGGLSAQTYVHIEIEDLNDNAPVFSPEEYAVSISSHAPPGTEIVSVIATDRDSGRFGQVTYDLLPGDMSTLFALDKQTGMLLLTSTLTHLGTANVKLLIRAQDGGGLISARPAEVTINVLRSAQAPAVFQRSRYTFTVPEDAPPGTPVGTVQAINPTDSMESVSYRISSGDPQSLFSVHPKSGLITNLKPLDHESQPYALLVLQSYTDASPVYSTTQVNIAVADVNDNAPIFPKHSDTITVSQNTRPGTVLFIAHAHDYDSGANGRVQYYLKSRKNGVFVIDHNLGRVTLNESLEMDHQQGYNLEIVAKDEGEPSLSSTLTLSVNVDRTTAEDSLAFETLIYHVEIGEGYRKDARVIQVRAHRTRGGHISNSGIVYSLEGEPGFPLVPFRIHPKTGWLYLSANLDYETESKYHFRVLATEATLSNTTAMATVTVLVLDINDNAPVFSRDVYYFTVLEGSSPQGLVGTVKAVDKDSGKNGQLSYLLLSDGKFFRINTKTGEIINWVALDREQYSQHSLKVMVTDQGHPRLNATATVHILIADINDNAPQFTHLPASKELNVQIWAGLQSGSLVTNMFAKDLDAGENGTVIHSLVTEDDDLGHFEIDSKTGDIRTTELFSQDAKPYYTLKVTAKDSGVISQEDTAVVHVQIHGLEDLYGRSDHQIVRRFFVREDTEPATVIGSARVSDKGRFHYSITEGDGSVHFGIDSSFGDIYINQPLDYEAAMQYFLVVRAEDASLIPIVNVSVLICVIVEDVNDHTPWFPDKLVKFGLREDAAVGSLAFAFHARDADGTFPNSALRYELAFDPEVSVSSTPFPFQIDPYTGSLTVAAPLDRESTPSFAFTVTATDEAKEKNERKQASVTAQLFLLDVNDNRPVFVSADTAQVMEDAEVGSLLHHFVAIDGDQGENGIVSFSIISGNKKGLFTLEEKTGLLLLTAPLDYETERFHRLTVRALDQGLPSLSSTQTLTVEVGDVNDQAPVFSQAIYTATVAENRDPGEPVIRVSATDEDSEENAVVWYSLLPGPGYELFSINPYTGLITTTSYLDREQQQHFTLRVQARDSSARPLSSTTTVMCSVLDDNDNPPEFMQSSFRISLPENLAPGVIHTAQASDPDHGENGTIHYSILGEDYRGRFTINSHTGAISTTQVLDREETQNYTLTIQARDYGPTPLSSFTQLHLVLLDQNDNIPSFTRKSYHASISEGLAAGAEVLRVSALDPDEGSNGEVTYSLTDDNSQGAFLIDAFTGAIRTTRSLDRESRAQYSLRAVATDGCTQGPLSSLASVTIQVEDMNDNMPVCEQTPFNAWVSMRTLPNQIVTTVTATDRDQGENGTIHYALSDEENLFDINTETGEISLRRRVRAGFSGRKLQVVVSDRGHPALTSTCLVFIHLKGEHEGLQFTSKVYNASVKENSRAGTWIAKVEANDQSSSRQRITYTIFSGNENQVFSINRHTGEIRVQKDNSLDFEVNPHIQLVVLADSGLQTAHCRVSITLVDINDNAPQFEHSSYRTAVWEGQVHNTYIMQVFASDADSGMNGQIEYSILSGNLNGAFILDSVRGILATNVLLDREITPSYKLVLQAADRGNPPLSSTATVRVQVVDVNDNSPAIPPMEPVLITENLPAGYMVTQVTANDVDLSSTITYSFSDNSSTNIPFAIDRYTGVITLTRALDYEEQTEYTLTVWASDSIHQTNGEVKVQVLDVNDNAPVFTQDSYQVELSELVSADTFVMSVSATDRDSELNGKISYRLLSSPLQGFYIQPEDGSIFTNKPLKAITNSNLIHLLVEARDGGDPVQSTVTSIDVLILDTNDHEPSFYQDIYTLTVPEDTPIDTTLLTLSAEDQDWSPENTYLDYTITRGNEEKRFCLEVKMVQIENQIKNVGKLVLCNALDRETTESYALTVSVSDRGMPPLNSSTVVMVTVTDCNDNAPVFSSTEYHAQVSENSQLGTKLVQVSAHDPDLGTNGLVRYDIISGNSKGHLKLDPQSGLLVVNNSLDYEKDSKYILTIRASDGGKSSENHKVAFTIVFITVLDENDNTPYFMFPTVNCSVLENLPAFTHVCSVHAVDNDLGPYGQLTYSVMSSCFMNYGSGNPERKEAFAIDPLTGDIHTRQTFDYERESEYCFIVEARDKGDKAATVRVQVNIKGVDEFSPVFTQKQYHFLLPENIKPGDTVGYVMAMDHDGGVDGVVEYSLVNSSPFFSINRTIGAIFVSGPVYRRAGSQDMVELVISAASPRLGSRTTTCLVFVNISSSAEALTGVPLDTHMLSLTVSLIMFLFLLIIFVSLVLRCKLKDAAIRKAAAIAAHLSHGTSSLTRSNNQTQSSMSLHDITRPSIMVTKMDISNPYNPSDSSGRGSAEGETAEDQEIKWINEYPCRKRNEPAQKSTEIPDSALLGDNISCSSIDVGPEHILSVNKCLVSGLASTESLHHFKEEGGGEGPLPGILRMRDLKENMGIKGFAPLSEAQASADSLSSLVFLDEELQGSYCWDYLLDWEPRFQTLASVFSDIGMLPDEELQGGREDLAAESSCLMYPPPLITGVAQPGIRTVPPRKPGRVPSLARRPSYRKYAYSPLARNTGLTPSAMTPNFSPSLSSLTIRTPSASPVVSDTGVGGIRLESGPLTASLLEAEIQV</sequence>
<dbReference type="GeneID" id="116312397"/>
<feature type="domain" description="Cadherin" evidence="21">
    <location>
        <begin position="770"/>
        <end position="872"/>
    </location>
</feature>
<evidence type="ECO:0000256" key="9">
    <source>
        <dbReference type="ARBA" id="ARBA00022889"/>
    </source>
</evidence>
<dbReference type="GO" id="GO:0016477">
    <property type="term" value="P:cell migration"/>
    <property type="evidence" value="ECO:0007669"/>
    <property type="project" value="TreeGrafter"/>
</dbReference>
<dbReference type="FunFam" id="2.60.40.60:FF:000211">
    <property type="entry name" value="Dachsous cadherin-related 2"/>
    <property type="match status" value="1"/>
</dbReference>
<feature type="domain" description="Cadherin" evidence="21">
    <location>
        <begin position="2345"/>
        <end position="2449"/>
    </location>
</feature>
<feature type="domain" description="Cadherin" evidence="21">
    <location>
        <begin position="1726"/>
        <end position="1829"/>
    </location>
</feature>
<feature type="domain" description="Cadherin" evidence="21">
    <location>
        <begin position="1516"/>
        <end position="1620"/>
    </location>
</feature>
<feature type="domain" description="Cadherin" evidence="21">
    <location>
        <begin position="1087"/>
        <end position="1189"/>
    </location>
</feature>
<feature type="domain" description="Cadherin" evidence="21">
    <location>
        <begin position="2450"/>
        <end position="2565"/>
    </location>
</feature>
<feature type="domain" description="Cadherin" evidence="21">
    <location>
        <begin position="124"/>
        <end position="235"/>
    </location>
</feature>
<dbReference type="FunFam" id="2.60.40.60:FF:000020">
    <property type="entry name" value="Dachsous cadherin-related 1b"/>
    <property type="match status" value="11"/>
</dbReference>
<protein>
    <recommendedName>
        <fullName evidence="15">Protocadherin-16</fullName>
    </recommendedName>
    <alternativeName>
        <fullName evidence="16">Protein dachsous homolog 1</fullName>
    </alternativeName>
</protein>
<feature type="domain" description="Cadherin" evidence="21">
    <location>
        <begin position="1936"/>
        <end position="2041"/>
    </location>
</feature>
<keyword evidence="4" id="KW-0597">Phosphoprotein</keyword>
<dbReference type="GO" id="GO:0007156">
    <property type="term" value="P:homophilic cell adhesion via plasma membrane adhesion molecules"/>
    <property type="evidence" value="ECO:0007669"/>
    <property type="project" value="InterPro"/>
</dbReference>
<dbReference type="Proteomes" id="UP000472276">
    <property type="component" value="Unassembled WGS sequence"/>
</dbReference>
<dbReference type="Gene3D" id="4.10.900.10">
    <property type="entry name" value="TCF3-CBD (Catenin binding domain)"/>
    <property type="match status" value="1"/>
</dbReference>
<dbReference type="InterPro" id="IPR002126">
    <property type="entry name" value="Cadherin-like_dom"/>
</dbReference>
<feature type="domain" description="Cadherin" evidence="21">
    <location>
        <begin position="2566"/>
        <end position="2673"/>
    </location>
</feature>
<dbReference type="GO" id="GO:0031175">
    <property type="term" value="P:neuron projection development"/>
    <property type="evidence" value="ECO:0007669"/>
    <property type="project" value="TreeGrafter"/>
</dbReference>
<dbReference type="InterPro" id="IPR039808">
    <property type="entry name" value="Cadherin"/>
</dbReference>
<keyword evidence="10 19" id="KW-1133">Transmembrane helix</keyword>
<keyword evidence="9" id="KW-0130">Cell adhesion</keyword>
<dbReference type="Gene3D" id="2.60.40.60">
    <property type="entry name" value="Cadherins"/>
    <property type="match status" value="27"/>
</dbReference>
<organism evidence="22 23">
    <name type="scientific">Oreochromis aureus</name>
    <name type="common">Israeli tilapia</name>
    <name type="synonym">Chromis aureus</name>
    <dbReference type="NCBI Taxonomy" id="47969"/>
    <lineage>
        <taxon>Eukaryota</taxon>
        <taxon>Metazoa</taxon>
        <taxon>Chordata</taxon>
        <taxon>Craniata</taxon>
        <taxon>Vertebrata</taxon>
        <taxon>Euteleostomi</taxon>
        <taxon>Actinopterygii</taxon>
        <taxon>Neopterygii</taxon>
        <taxon>Teleostei</taxon>
        <taxon>Neoteleostei</taxon>
        <taxon>Acanthomorphata</taxon>
        <taxon>Ovalentaria</taxon>
        <taxon>Cichlomorphae</taxon>
        <taxon>Cichliformes</taxon>
        <taxon>Cichlidae</taxon>
        <taxon>African cichlids</taxon>
        <taxon>Pseudocrenilabrinae</taxon>
        <taxon>Oreochromini</taxon>
        <taxon>Oreochromis</taxon>
    </lineage>
</organism>
<dbReference type="InterPro" id="IPR027397">
    <property type="entry name" value="Catenin-bd_sf"/>
</dbReference>
<dbReference type="GO" id="GO:0003183">
    <property type="term" value="P:mitral valve morphogenesis"/>
    <property type="evidence" value="ECO:0007669"/>
    <property type="project" value="UniProtKB-ARBA"/>
</dbReference>
<feature type="domain" description="Cadherin" evidence="21">
    <location>
        <begin position="2037"/>
        <end position="2139"/>
    </location>
</feature>
<feature type="chain" id="PRO_5044216457" description="Protocadherin-16" evidence="20">
    <location>
        <begin position="26"/>
        <end position="3262"/>
    </location>
</feature>
<dbReference type="PROSITE" id="PS50268">
    <property type="entry name" value="CADHERIN_2"/>
    <property type="match status" value="27"/>
</dbReference>
<evidence type="ECO:0000256" key="10">
    <source>
        <dbReference type="ARBA" id="ARBA00022989"/>
    </source>
</evidence>
<feature type="region of interest" description="Disordered" evidence="18">
    <location>
        <begin position="2972"/>
        <end position="2994"/>
    </location>
</feature>
<feature type="domain" description="Cadherin" evidence="21">
    <location>
        <begin position="347"/>
        <end position="451"/>
    </location>
</feature>
<keyword evidence="11 19" id="KW-0472">Membrane</keyword>
<evidence type="ECO:0000256" key="7">
    <source>
        <dbReference type="ARBA" id="ARBA00022737"/>
    </source>
</evidence>
<dbReference type="FunFam" id="2.60.40.60:FF:000035">
    <property type="entry name" value="Protocadherin Fat 3"/>
    <property type="match status" value="1"/>
</dbReference>
<keyword evidence="2" id="KW-1003">Cell membrane</keyword>
<feature type="domain" description="Cadherin" evidence="21">
    <location>
        <begin position="873"/>
        <end position="977"/>
    </location>
</feature>
<feature type="domain" description="Cadherin" evidence="21">
    <location>
        <begin position="665"/>
        <end position="769"/>
    </location>
</feature>
<evidence type="ECO:0000256" key="12">
    <source>
        <dbReference type="ARBA" id="ARBA00023157"/>
    </source>
</evidence>